<gene>
    <name evidence="1" type="ORF">GCM10022395_12860</name>
</gene>
<protein>
    <submittedName>
        <fullName evidence="1">Uncharacterized protein</fullName>
    </submittedName>
</protein>
<dbReference type="RefSeq" id="WP_345005066.1">
    <property type="nucleotide sequence ID" value="NZ_BAABCY010000034.1"/>
</dbReference>
<organism evidence="1 2">
    <name type="scientific">Snuella lapsa</name>
    <dbReference type="NCBI Taxonomy" id="870481"/>
    <lineage>
        <taxon>Bacteria</taxon>
        <taxon>Pseudomonadati</taxon>
        <taxon>Bacteroidota</taxon>
        <taxon>Flavobacteriia</taxon>
        <taxon>Flavobacteriales</taxon>
        <taxon>Flavobacteriaceae</taxon>
        <taxon>Snuella</taxon>
    </lineage>
</organism>
<name>A0ABP6XBZ1_9FLAO</name>
<dbReference type="Proteomes" id="UP001500954">
    <property type="component" value="Unassembled WGS sequence"/>
</dbReference>
<evidence type="ECO:0000313" key="1">
    <source>
        <dbReference type="EMBL" id="GAA3563756.1"/>
    </source>
</evidence>
<sequence>MAVYNLKTKELFKIPNVKSYSFPEKWSGQLAYYLEEIKTDKKETKSDSTKIKEKNITNLFDTAHSEQSEESQK</sequence>
<accession>A0ABP6XBZ1</accession>
<proteinExistence type="predicted"/>
<reference evidence="2" key="1">
    <citation type="journal article" date="2019" name="Int. J. Syst. Evol. Microbiol.">
        <title>The Global Catalogue of Microorganisms (GCM) 10K type strain sequencing project: providing services to taxonomists for standard genome sequencing and annotation.</title>
        <authorList>
            <consortium name="The Broad Institute Genomics Platform"/>
            <consortium name="The Broad Institute Genome Sequencing Center for Infectious Disease"/>
            <person name="Wu L."/>
            <person name="Ma J."/>
        </authorList>
    </citation>
    <scope>NUCLEOTIDE SEQUENCE [LARGE SCALE GENOMIC DNA]</scope>
    <source>
        <strain evidence="2">JCM 17111</strain>
    </source>
</reference>
<comment type="caution">
    <text evidence="1">The sequence shown here is derived from an EMBL/GenBank/DDBJ whole genome shotgun (WGS) entry which is preliminary data.</text>
</comment>
<keyword evidence="2" id="KW-1185">Reference proteome</keyword>
<dbReference type="EMBL" id="BAABCY010000034">
    <property type="protein sequence ID" value="GAA3563756.1"/>
    <property type="molecule type" value="Genomic_DNA"/>
</dbReference>
<evidence type="ECO:0000313" key="2">
    <source>
        <dbReference type="Proteomes" id="UP001500954"/>
    </source>
</evidence>